<dbReference type="Proteomes" id="UP001196530">
    <property type="component" value="Unassembled WGS sequence"/>
</dbReference>
<accession>A0AAN6DK17</accession>
<dbReference type="GeneID" id="66124481"/>
<dbReference type="Gene3D" id="3.40.50.1820">
    <property type="entry name" value="alpha/beta hydrolase"/>
    <property type="match status" value="1"/>
</dbReference>
<evidence type="ECO:0000313" key="5">
    <source>
        <dbReference type="Proteomes" id="UP001196530"/>
    </source>
</evidence>
<dbReference type="SUPFAM" id="SSF53474">
    <property type="entry name" value="alpha/beta-Hydrolases"/>
    <property type="match status" value="1"/>
</dbReference>
<gene>
    <name evidence="4" type="ORF">KL928_000430</name>
</gene>
<organism evidence="4 5">
    <name type="scientific">Pichia angusta</name>
    <name type="common">Yeast</name>
    <name type="synonym">Hansenula polymorpha</name>
    <dbReference type="NCBI Taxonomy" id="870730"/>
    <lineage>
        <taxon>Eukaryota</taxon>
        <taxon>Fungi</taxon>
        <taxon>Dikarya</taxon>
        <taxon>Ascomycota</taxon>
        <taxon>Saccharomycotina</taxon>
        <taxon>Pichiomycetes</taxon>
        <taxon>Pichiales</taxon>
        <taxon>Pichiaceae</taxon>
        <taxon>Ogataea</taxon>
    </lineage>
</organism>
<evidence type="ECO:0000256" key="1">
    <source>
        <dbReference type="ARBA" id="ARBA00010884"/>
    </source>
</evidence>
<dbReference type="Pfam" id="PF00561">
    <property type="entry name" value="Abhydrolase_1"/>
    <property type="match status" value="1"/>
</dbReference>
<dbReference type="GO" id="GO:0008126">
    <property type="term" value="F:acetylesterase activity"/>
    <property type="evidence" value="ECO:0007669"/>
    <property type="project" value="TreeGrafter"/>
</dbReference>
<keyword evidence="2" id="KW-0812">Transmembrane</keyword>
<keyword evidence="2" id="KW-1133">Transmembrane helix</keyword>
<dbReference type="InterPro" id="IPR029058">
    <property type="entry name" value="AB_hydrolase_fold"/>
</dbReference>
<proteinExistence type="inferred from homology"/>
<dbReference type="AlphaFoldDB" id="A0AAN6DK17"/>
<reference evidence="4" key="1">
    <citation type="journal article" date="2021" name="G3 (Bethesda)">
        <title>Genomic diversity, chromosomal rearrangements, and interspecies hybridization in the ogataea polymorpha species complex.</title>
        <authorList>
            <person name="Hanson S.J."/>
            <person name="Cinneide E.O."/>
            <person name="Salzberg L.I."/>
            <person name="Wolfe K.H."/>
            <person name="McGowan J."/>
            <person name="Fitzpatrick D.A."/>
            <person name="Matlin K."/>
        </authorList>
    </citation>
    <scope>NUCLEOTIDE SEQUENCE</scope>
    <source>
        <strain evidence="4">61-244</strain>
    </source>
</reference>
<sequence>MRELVHESLRDLHHSVLVALLRLPGWACVLIYGYLLFSVLRFVSRFSFINVVRTTEPQQSISFPSARGAVTFAELVRRVPEFRTGAWAVMNPLLCHGHLQTMFAGLRSFRFVDRLYFGRETLCLPDGAQVSLDRVISKAQFDKEPAADGQLPDFTRRLTAAELEAFSSSTKPIFLVLHGLSGSSSESYIRCLFARMPDFECMVLNSRGCGMTPLTTPVLFNGFWTYDLKHTVLRLRKAFPKRPIYAAGFSLGGSILANYVGQSGEDSGLDLAVVIANPWDLNHASFVFEKDFITDKIYSPIMTVPLKQMIKSHYKKLSENPDFEPLYKQHFRHVNGIKSFDNAFTSRLFGFNCASEYYRSAASITKVFNIRTPTLVLNALDDPIVGGDEQALPLKETTLQPYLVTVCTTLGGHLGWFRWNNERWYARPLSRFLNEFHAAQLGKPSVDARYLPVKKRVVNDTLL</sequence>
<comment type="caution">
    <text evidence="4">The sequence shown here is derived from an EMBL/GenBank/DDBJ whole genome shotgun (WGS) entry which is preliminary data.</text>
</comment>
<dbReference type="PANTHER" id="PTHR10794:SF63">
    <property type="entry name" value="ALPHA_BETA HYDROLASE 1, ISOFORM A"/>
    <property type="match status" value="1"/>
</dbReference>
<comment type="similarity">
    <text evidence="1">Belongs to the AB hydrolase superfamily. AB hydrolase 4 family.</text>
</comment>
<dbReference type="GO" id="GO:0051792">
    <property type="term" value="P:medium-chain fatty acid biosynthetic process"/>
    <property type="evidence" value="ECO:0007669"/>
    <property type="project" value="TreeGrafter"/>
</dbReference>
<dbReference type="GO" id="GO:0047372">
    <property type="term" value="F:monoacylglycerol lipase activity"/>
    <property type="evidence" value="ECO:0007669"/>
    <property type="project" value="TreeGrafter"/>
</dbReference>
<dbReference type="GO" id="GO:0051793">
    <property type="term" value="P:medium-chain fatty acid catabolic process"/>
    <property type="evidence" value="ECO:0007669"/>
    <property type="project" value="TreeGrafter"/>
</dbReference>
<keyword evidence="2" id="KW-0472">Membrane</keyword>
<feature type="transmembrane region" description="Helical" evidence="2">
    <location>
        <begin position="20"/>
        <end position="43"/>
    </location>
</feature>
<dbReference type="RefSeq" id="XP_043062325.1">
    <property type="nucleotide sequence ID" value="XM_043204983.1"/>
</dbReference>
<dbReference type="EMBL" id="JAHLUX010000001">
    <property type="protein sequence ID" value="KAG7821955.1"/>
    <property type="molecule type" value="Genomic_DNA"/>
</dbReference>
<name>A0AAN6DK17_PICAN</name>
<feature type="domain" description="AB hydrolase-1" evidence="3">
    <location>
        <begin position="172"/>
        <end position="386"/>
    </location>
</feature>
<evidence type="ECO:0000259" key="3">
    <source>
        <dbReference type="Pfam" id="PF00561"/>
    </source>
</evidence>
<dbReference type="InterPro" id="IPR050960">
    <property type="entry name" value="AB_hydrolase_4_sf"/>
</dbReference>
<dbReference type="PANTHER" id="PTHR10794">
    <property type="entry name" value="ABHYDROLASE DOMAIN-CONTAINING PROTEIN"/>
    <property type="match status" value="1"/>
</dbReference>
<evidence type="ECO:0000256" key="2">
    <source>
        <dbReference type="SAM" id="Phobius"/>
    </source>
</evidence>
<dbReference type="InterPro" id="IPR000073">
    <property type="entry name" value="AB_hydrolase_1"/>
</dbReference>
<evidence type="ECO:0000313" key="4">
    <source>
        <dbReference type="EMBL" id="KAG7821955.1"/>
    </source>
</evidence>
<protein>
    <recommendedName>
        <fullName evidence="3">AB hydrolase-1 domain-containing protein</fullName>
    </recommendedName>
</protein>